<dbReference type="RefSeq" id="WP_236339138.1">
    <property type="nucleotide sequence ID" value="NZ_CAKMMF010000004.1"/>
</dbReference>
<dbReference type="EMBL" id="CAKMMF010000004">
    <property type="protein sequence ID" value="CAH1197566.1"/>
    <property type="molecule type" value="Genomic_DNA"/>
</dbReference>
<reference evidence="2" key="1">
    <citation type="submission" date="2022-01" db="EMBL/GenBank/DDBJ databases">
        <authorList>
            <person name="Criscuolo A."/>
        </authorList>
    </citation>
    <scope>NUCLEOTIDE SEQUENCE</scope>
    <source>
        <strain evidence="2">CIP111893</strain>
    </source>
</reference>
<keyword evidence="1" id="KW-0472">Membrane</keyword>
<comment type="caution">
    <text evidence="2">The sequence shown here is derived from an EMBL/GenBank/DDBJ whole genome shotgun (WGS) entry which is preliminary data.</text>
</comment>
<accession>A0ABN8G2Q4</accession>
<keyword evidence="3" id="KW-1185">Reference proteome</keyword>
<proteinExistence type="predicted"/>
<evidence type="ECO:0000313" key="2">
    <source>
        <dbReference type="EMBL" id="CAH1197566.1"/>
    </source>
</evidence>
<dbReference type="Gene3D" id="2.60.40.1630">
    <property type="entry name" value="bacillus anthracis domain"/>
    <property type="match status" value="1"/>
</dbReference>
<keyword evidence="1" id="KW-0812">Transmembrane</keyword>
<evidence type="ECO:0000313" key="3">
    <source>
        <dbReference type="Proteomes" id="UP000838686"/>
    </source>
</evidence>
<name>A0ABN8G2Q4_9BACL</name>
<evidence type="ECO:0000256" key="1">
    <source>
        <dbReference type="SAM" id="Phobius"/>
    </source>
</evidence>
<dbReference type="Proteomes" id="UP000838686">
    <property type="component" value="Unassembled WGS sequence"/>
</dbReference>
<evidence type="ECO:0008006" key="4">
    <source>
        <dbReference type="Google" id="ProtNLM"/>
    </source>
</evidence>
<keyword evidence="1" id="KW-1133">Transmembrane helix</keyword>
<feature type="transmembrane region" description="Helical" evidence="1">
    <location>
        <begin position="52"/>
        <end position="70"/>
    </location>
</feature>
<protein>
    <recommendedName>
        <fullName evidence="4">DUF4179 domain-containing protein</fullName>
    </recommendedName>
</protein>
<sequence>MTHVDRLIKTRLNLRETAMPDEVKQRINNVLDELPQPLQHERRKPGRALPRYWAASLIGGVVLLSSIIVFNTNTFADSVRPFFQSIFGMMGDNGLAAGTDSSSEIAVLAERVDQGYIFRVHEVKFDGLRISYSYSISKEDGSLREQYVEPSFSLDPAIKKLSPGILMSDSGRINEQNKIGIVNYYLDREIQGPLQLKVNISQLSFSNTGSDWRSIKGDWSFEAVLHQSGSVTERKYGEQFIAADKDIIFQLVKSRLSPNAAVWSMNWKLPRGIVDEKVNRDLRYGIKYEVQYDRGRSLAVLTRNSDGRIVDRELPVEQWLHEEKVTLYTEPVPEGCKLVTITPVLIIFPKEGSNEPAVEKPLRQFAFEVPIDQ</sequence>
<gene>
    <name evidence="2" type="ORF">PAECIP111893_00822</name>
</gene>
<organism evidence="2 3">
    <name type="scientific">Paenibacillus plantiphilus</name>
    <dbReference type="NCBI Taxonomy" id="2905650"/>
    <lineage>
        <taxon>Bacteria</taxon>
        <taxon>Bacillati</taxon>
        <taxon>Bacillota</taxon>
        <taxon>Bacilli</taxon>
        <taxon>Bacillales</taxon>
        <taxon>Paenibacillaceae</taxon>
        <taxon>Paenibacillus</taxon>
    </lineage>
</organism>